<comment type="caution">
    <text evidence="2">The sequence shown here is derived from an EMBL/GenBank/DDBJ whole genome shotgun (WGS) entry which is preliminary data.</text>
</comment>
<organism evidence="2 3">
    <name type="scientific">Perilla frutescens var. hirtella</name>
    <name type="common">Perilla citriodora</name>
    <name type="synonym">Perilla setoyensis</name>
    <dbReference type="NCBI Taxonomy" id="608512"/>
    <lineage>
        <taxon>Eukaryota</taxon>
        <taxon>Viridiplantae</taxon>
        <taxon>Streptophyta</taxon>
        <taxon>Embryophyta</taxon>
        <taxon>Tracheophyta</taxon>
        <taxon>Spermatophyta</taxon>
        <taxon>Magnoliopsida</taxon>
        <taxon>eudicotyledons</taxon>
        <taxon>Gunneridae</taxon>
        <taxon>Pentapetalae</taxon>
        <taxon>asterids</taxon>
        <taxon>lamiids</taxon>
        <taxon>Lamiales</taxon>
        <taxon>Lamiaceae</taxon>
        <taxon>Nepetoideae</taxon>
        <taxon>Elsholtzieae</taxon>
        <taxon>Perilla</taxon>
    </lineage>
</organism>
<proteinExistence type="predicted"/>
<accession>A0AAD4P5M6</accession>
<evidence type="ECO:0000313" key="3">
    <source>
        <dbReference type="Proteomes" id="UP001190926"/>
    </source>
</evidence>
<feature type="region of interest" description="Disordered" evidence="1">
    <location>
        <begin position="250"/>
        <end position="282"/>
    </location>
</feature>
<dbReference type="PANTHER" id="PTHR33924:SF1">
    <property type="entry name" value="DNA-DIRECTED RNA POLYMERASE SUBUNIT BETA"/>
    <property type="match status" value="1"/>
</dbReference>
<evidence type="ECO:0000313" key="2">
    <source>
        <dbReference type="EMBL" id="KAH6827828.1"/>
    </source>
</evidence>
<name>A0AAD4P5M6_PERFH</name>
<dbReference type="PANTHER" id="PTHR33924">
    <property type="entry name" value="CATION-TRANSPORTING ATPASE"/>
    <property type="match status" value="1"/>
</dbReference>
<gene>
    <name evidence="2" type="ORF">C2S53_015358</name>
</gene>
<dbReference type="AlphaFoldDB" id="A0AAD4P5M6"/>
<feature type="compositionally biased region" description="Polar residues" evidence="1">
    <location>
        <begin position="272"/>
        <end position="282"/>
    </location>
</feature>
<protein>
    <submittedName>
        <fullName evidence="2">Uncharacterized protein</fullName>
    </submittedName>
</protein>
<sequence>MNWDLRLSMFVNQDVENSLRLGRNCIGKSGLLRSDCEILDMAEGNASRGQSRSRSVLGDVTNRIGKRGFSVREKEGVKSFDFNDKDAVKRLCVSPRPCSEINSLKGNVISGLSKIPNENRDPNLYDGIHCLKEKNDIIGSLKSDASNDKDTILDFVSGDGCSQIELSKNSLPRIGEVAGQNRVDPSLADIEGGKVLNSIANEADGCSQLDSMKESKISGTAEVADENKCPTLDFGMHDVIHSVNTEVNNELGDSSRADTSRTVSENCDVGEENTSPEGTQSDINDHHNAENFVLSQSGSIDCAILPSQESRVFGIDKSTELKEDECGHMTLGTNAIKACSCSFCTKAAYIWLDLHQKDIKARLSALKKSQKDASILAERSCRIKVNEKHGSESVTRSSKMESHLMHQWRSLFQHMSNIWEAESNQLEASLLPLNNLRDKCKAEMELINTKLSEKH</sequence>
<dbReference type="Proteomes" id="UP001190926">
    <property type="component" value="Unassembled WGS sequence"/>
</dbReference>
<keyword evidence="3" id="KW-1185">Reference proteome</keyword>
<dbReference type="EMBL" id="SDAM02000139">
    <property type="protein sequence ID" value="KAH6827828.1"/>
    <property type="molecule type" value="Genomic_DNA"/>
</dbReference>
<reference evidence="2 3" key="1">
    <citation type="journal article" date="2021" name="Nat. Commun.">
        <title>Incipient diploidization of the medicinal plant Perilla within 10,000 years.</title>
        <authorList>
            <person name="Zhang Y."/>
            <person name="Shen Q."/>
            <person name="Leng L."/>
            <person name="Zhang D."/>
            <person name="Chen S."/>
            <person name="Shi Y."/>
            <person name="Ning Z."/>
            <person name="Chen S."/>
        </authorList>
    </citation>
    <scope>NUCLEOTIDE SEQUENCE [LARGE SCALE GENOMIC DNA]</scope>
    <source>
        <strain evidence="3">cv. PC099</strain>
    </source>
</reference>
<evidence type="ECO:0000256" key="1">
    <source>
        <dbReference type="SAM" id="MobiDB-lite"/>
    </source>
</evidence>